<dbReference type="AlphaFoldDB" id="A0A3M7QYJ2"/>
<gene>
    <name evidence="1" type="ORF">BpHYR1_036252</name>
</gene>
<sequence>MRKDCLILIRPSIRATQRNSDNHAKLYKQRHLVKWDAEQVVGNGPLSEQ</sequence>
<protein>
    <submittedName>
        <fullName evidence="1">Uncharacterized protein</fullName>
    </submittedName>
</protein>
<keyword evidence="2" id="KW-1185">Reference proteome</keyword>
<reference evidence="1 2" key="1">
    <citation type="journal article" date="2018" name="Sci. Rep.">
        <title>Genomic signatures of local adaptation to the degree of environmental predictability in rotifers.</title>
        <authorList>
            <person name="Franch-Gras L."/>
            <person name="Hahn C."/>
            <person name="Garcia-Roger E.M."/>
            <person name="Carmona M.J."/>
            <person name="Serra M."/>
            <person name="Gomez A."/>
        </authorList>
    </citation>
    <scope>NUCLEOTIDE SEQUENCE [LARGE SCALE GENOMIC DNA]</scope>
    <source>
        <strain evidence="1">HYR1</strain>
    </source>
</reference>
<name>A0A3M7QYJ2_BRAPC</name>
<evidence type="ECO:0000313" key="2">
    <source>
        <dbReference type="Proteomes" id="UP000276133"/>
    </source>
</evidence>
<dbReference type="Proteomes" id="UP000276133">
    <property type="component" value="Unassembled WGS sequence"/>
</dbReference>
<organism evidence="1 2">
    <name type="scientific">Brachionus plicatilis</name>
    <name type="common">Marine rotifer</name>
    <name type="synonym">Brachionus muelleri</name>
    <dbReference type="NCBI Taxonomy" id="10195"/>
    <lineage>
        <taxon>Eukaryota</taxon>
        <taxon>Metazoa</taxon>
        <taxon>Spiralia</taxon>
        <taxon>Gnathifera</taxon>
        <taxon>Rotifera</taxon>
        <taxon>Eurotatoria</taxon>
        <taxon>Monogononta</taxon>
        <taxon>Pseudotrocha</taxon>
        <taxon>Ploima</taxon>
        <taxon>Brachionidae</taxon>
        <taxon>Brachionus</taxon>
    </lineage>
</organism>
<comment type="caution">
    <text evidence="1">The sequence shown here is derived from an EMBL/GenBank/DDBJ whole genome shotgun (WGS) entry which is preliminary data.</text>
</comment>
<evidence type="ECO:0000313" key="1">
    <source>
        <dbReference type="EMBL" id="RNA16422.1"/>
    </source>
</evidence>
<dbReference type="EMBL" id="REGN01004709">
    <property type="protein sequence ID" value="RNA16422.1"/>
    <property type="molecule type" value="Genomic_DNA"/>
</dbReference>
<accession>A0A3M7QYJ2</accession>
<proteinExistence type="predicted"/>